<feature type="domain" description="BZIP" evidence="7">
    <location>
        <begin position="85"/>
        <end position="99"/>
    </location>
</feature>
<keyword evidence="2" id="KW-0805">Transcription regulation</keyword>
<evidence type="ECO:0000256" key="3">
    <source>
        <dbReference type="ARBA" id="ARBA00023125"/>
    </source>
</evidence>
<comment type="subcellular location">
    <subcellularLocation>
        <location evidence="1">Nucleus</location>
    </subcellularLocation>
</comment>
<keyword evidence="5" id="KW-0539">Nucleus</keyword>
<dbReference type="PROSITE" id="PS00036">
    <property type="entry name" value="BZIP_BASIC"/>
    <property type="match status" value="1"/>
</dbReference>
<feature type="region of interest" description="Disordered" evidence="6">
    <location>
        <begin position="1"/>
        <end position="22"/>
    </location>
</feature>
<accession>A0A1R1PEM3</accession>
<dbReference type="InterPro" id="IPR046347">
    <property type="entry name" value="bZIP_sf"/>
</dbReference>
<evidence type="ECO:0000256" key="1">
    <source>
        <dbReference type="ARBA" id="ARBA00004123"/>
    </source>
</evidence>
<evidence type="ECO:0000256" key="2">
    <source>
        <dbReference type="ARBA" id="ARBA00023015"/>
    </source>
</evidence>
<organism evidence="8 9">
    <name type="scientific">Zancudomyces culisetae</name>
    <name type="common">Gut fungus</name>
    <name type="synonym">Smittium culisetae</name>
    <dbReference type="NCBI Taxonomy" id="1213189"/>
    <lineage>
        <taxon>Eukaryota</taxon>
        <taxon>Fungi</taxon>
        <taxon>Fungi incertae sedis</taxon>
        <taxon>Zoopagomycota</taxon>
        <taxon>Kickxellomycotina</taxon>
        <taxon>Harpellomycetes</taxon>
        <taxon>Harpellales</taxon>
        <taxon>Legeriomycetaceae</taxon>
        <taxon>Zancudomyces</taxon>
    </lineage>
</organism>
<dbReference type="GO" id="GO:0000977">
    <property type="term" value="F:RNA polymerase II transcription regulatory region sequence-specific DNA binding"/>
    <property type="evidence" value="ECO:0007669"/>
    <property type="project" value="TreeGrafter"/>
</dbReference>
<keyword evidence="3" id="KW-0238">DNA-binding</keyword>
<reference evidence="9" key="1">
    <citation type="submission" date="2017-01" db="EMBL/GenBank/DDBJ databases">
        <authorList>
            <person name="Wang Y."/>
            <person name="White M."/>
            <person name="Kvist S."/>
            <person name="Moncalvo J.-M."/>
        </authorList>
    </citation>
    <scope>NUCLEOTIDE SEQUENCE [LARGE SCALE GENOMIC DNA]</scope>
    <source>
        <strain evidence="9">COL-18-3</strain>
    </source>
</reference>
<dbReference type="PANTHER" id="PTHR13044">
    <property type="entry name" value="ACTIVATING TRANSCRIPTION FACTOR ATF 4/5"/>
    <property type="match status" value="1"/>
</dbReference>
<evidence type="ECO:0000313" key="9">
    <source>
        <dbReference type="Proteomes" id="UP000188320"/>
    </source>
</evidence>
<evidence type="ECO:0000313" key="8">
    <source>
        <dbReference type="EMBL" id="OMH79368.1"/>
    </source>
</evidence>
<dbReference type="PANTHER" id="PTHR13044:SF14">
    <property type="entry name" value="CRYPTOCEPHAL, ISOFORM A"/>
    <property type="match status" value="1"/>
</dbReference>
<sequence length="150" mass="16875">AVSLSLSSNLNSPDLAHPVETSVSTSGYTKELASDYTQRFGSLNQGLSHINSFEHLISQTKTYSSSVSDISERAPDSMANAAEDKRQRNTAASARFRIKKKMKEQMLEKKTFELSQKLSEMETKLKEMEMENGWLRRLVVEKDPKILDAS</sequence>
<evidence type="ECO:0000256" key="5">
    <source>
        <dbReference type="ARBA" id="ARBA00023242"/>
    </source>
</evidence>
<dbReference type="AlphaFoldDB" id="A0A1R1PEM3"/>
<keyword evidence="9" id="KW-1185">Reference proteome</keyword>
<protein>
    <submittedName>
        <fullName evidence="8">Transcription factor zip1</fullName>
    </submittedName>
</protein>
<dbReference type="SUPFAM" id="SSF57959">
    <property type="entry name" value="Leucine zipper domain"/>
    <property type="match status" value="1"/>
</dbReference>
<proteinExistence type="predicted"/>
<dbReference type="GO" id="GO:0001228">
    <property type="term" value="F:DNA-binding transcription activator activity, RNA polymerase II-specific"/>
    <property type="evidence" value="ECO:0007669"/>
    <property type="project" value="TreeGrafter"/>
</dbReference>
<dbReference type="InterPro" id="IPR004827">
    <property type="entry name" value="bZIP"/>
</dbReference>
<keyword evidence="4" id="KW-0804">Transcription</keyword>
<dbReference type="GO" id="GO:0005634">
    <property type="term" value="C:nucleus"/>
    <property type="evidence" value="ECO:0007669"/>
    <property type="project" value="UniProtKB-SubCell"/>
</dbReference>
<dbReference type="CDD" id="cd14705">
    <property type="entry name" value="bZIP_Zip1"/>
    <property type="match status" value="1"/>
</dbReference>
<dbReference type="EMBL" id="LSSK01001573">
    <property type="protein sequence ID" value="OMH79368.1"/>
    <property type="molecule type" value="Genomic_DNA"/>
</dbReference>
<name>A0A1R1PEM3_ZANCU</name>
<evidence type="ECO:0000256" key="6">
    <source>
        <dbReference type="SAM" id="MobiDB-lite"/>
    </source>
</evidence>
<feature type="non-terminal residue" evidence="8">
    <location>
        <position position="1"/>
    </location>
</feature>
<feature type="region of interest" description="Disordered" evidence="6">
    <location>
        <begin position="65"/>
        <end position="92"/>
    </location>
</feature>
<comment type="caution">
    <text evidence="8">The sequence shown here is derived from an EMBL/GenBank/DDBJ whole genome shotgun (WGS) entry which is preliminary data.</text>
</comment>
<dbReference type="Pfam" id="PF07716">
    <property type="entry name" value="bZIP_2"/>
    <property type="match status" value="1"/>
</dbReference>
<evidence type="ECO:0000259" key="7">
    <source>
        <dbReference type="PROSITE" id="PS00036"/>
    </source>
</evidence>
<evidence type="ECO:0000256" key="4">
    <source>
        <dbReference type="ARBA" id="ARBA00023163"/>
    </source>
</evidence>
<feature type="compositionally biased region" description="Low complexity" evidence="6">
    <location>
        <begin position="1"/>
        <end position="12"/>
    </location>
</feature>
<gene>
    <name evidence="8" type="ORF">AX774_g7216</name>
</gene>
<dbReference type="Proteomes" id="UP000188320">
    <property type="component" value="Unassembled WGS sequence"/>
</dbReference>
<dbReference type="OrthoDB" id="1939598at2759"/>
<dbReference type="Gene3D" id="1.20.5.170">
    <property type="match status" value="1"/>
</dbReference>